<organism evidence="1 2">
    <name type="scientific">Lindgomyces ingoldianus</name>
    <dbReference type="NCBI Taxonomy" id="673940"/>
    <lineage>
        <taxon>Eukaryota</taxon>
        <taxon>Fungi</taxon>
        <taxon>Dikarya</taxon>
        <taxon>Ascomycota</taxon>
        <taxon>Pezizomycotina</taxon>
        <taxon>Dothideomycetes</taxon>
        <taxon>Pleosporomycetidae</taxon>
        <taxon>Pleosporales</taxon>
        <taxon>Lindgomycetaceae</taxon>
        <taxon>Lindgomyces</taxon>
    </lineage>
</organism>
<protein>
    <submittedName>
        <fullName evidence="1">Uncharacterized protein</fullName>
    </submittedName>
</protein>
<proteinExistence type="predicted"/>
<dbReference type="Proteomes" id="UP000799755">
    <property type="component" value="Unassembled WGS sequence"/>
</dbReference>
<dbReference type="EMBL" id="MU003515">
    <property type="protein sequence ID" value="KAF2468600.1"/>
    <property type="molecule type" value="Genomic_DNA"/>
</dbReference>
<name>A0ACB6QP03_9PLEO</name>
<comment type="caution">
    <text evidence="1">The sequence shown here is derived from an EMBL/GenBank/DDBJ whole genome shotgun (WGS) entry which is preliminary data.</text>
</comment>
<sequence length="269" mass="30413">MAPSKVQEVETPFTTAAVALDIEFWQSYSTGHPNPTENFFKLTNGYYLSHRNPLTGVAHDVGTRPGNIASRLAPYFHRVVGSDVNEGDLTAAPAILRKEYLQQILSLPEAAIPEEVGKGKTDLIVVSECMPLLDATKALKSFHTMLRPGGSLAIYFYRRSIFTSEKASTLDVIYDRIATRICTFLLPFKGIPGFTFHSRAAEAMFSWLDSIAFLLMEWESTERRKWNNNIIPLLFNSKEGYDFEFERVDRRGEGEVTTEMIDRGLWAEE</sequence>
<gene>
    <name evidence="1" type="ORF">BDR25DRAFT_373191</name>
</gene>
<keyword evidence="2" id="KW-1185">Reference proteome</keyword>
<evidence type="ECO:0000313" key="2">
    <source>
        <dbReference type="Proteomes" id="UP000799755"/>
    </source>
</evidence>
<reference evidence="1" key="1">
    <citation type="journal article" date="2020" name="Stud. Mycol.">
        <title>101 Dothideomycetes genomes: a test case for predicting lifestyles and emergence of pathogens.</title>
        <authorList>
            <person name="Haridas S."/>
            <person name="Albert R."/>
            <person name="Binder M."/>
            <person name="Bloem J."/>
            <person name="Labutti K."/>
            <person name="Salamov A."/>
            <person name="Andreopoulos B."/>
            <person name="Baker S."/>
            <person name="Barry K."/>
            <person name="Bills G."/>
            <person name="Bluhm B."/>
            <person name="Cannon C."/>
            <person name="Castanera R."/>
            <person name="Culley D."/>
            <person name="Daum C."/>
            <person name="Ezra D."/>
            <person name="Gonzalez J."/>
            <person name="Henrissat B."/>
            <person name="Kuo A."/>
            <person name="Liang C."/>
            <person name="Lipzen A."/>
            <person name="Lutzoni F."/>
            <person name="Magnuson J."/>
            <person name="Mondo S."/>
            <person name="Nolan M."/>
            <person name="Ohm R."/>
            <person name="Pangilinan J."/>
            <person name="Park H.-J."/>
            <person name="Ramirez L."/>
            <person name="Alfaro M."/>
            <person name="Sun H."/>
            <person name="Tritt A."/>
            <person name="Yoshinaga Y."/>
            <person name="Zwiers L.-H."/>
            <person name="Turgeon B."/>
            <person name="Goodwin S."/>
            <person name="Spatafora J."/>
            <person name="Crous P."/>
            <person name="Grigoriev I."/>
        </authorList>
    </citation>
    <scope>NUCLEOTIDE SEQUENCE</scope>
    <source>
        <strain evidence="1">ATCC 200398</strain>
    </source>
</reference>
<evidence type="ECO:0000313" key="1">
    <source>
        <dbReference type="EMBL" id="KAF2468600.1"/>
    </source>
</evidence>
<accession>A0ACB6QP03</accession>